<dbReference type="FunFam" id="2.30.30.100:FF:000053">
    <property type="entry name" value="U6 snRNA-associated Sm-like protein LSm2"/>
    <property type="match status" value="1"/>
</dbReference>
<dbReference type="Proteomes" id="UP000241890">
    <property type="component" value="Unassembled WGS sequence"/>
</dbReference>
<evidence type="ECO:0000256" key="1">
    <source>
        <dbReference type="ARBA" id="ARBA00004123"/>
    </source>
</evidence>
<keyword evidence="6" id="KW-0508">mRNA splicing</keyword>
<dbReference type="CDD" id="cd01725">
    <property type="entry name" value="LSm2"/>
    <property type="match status" value="1"/>
</dbReference>
<dbReference type="Gene3D" id="2.30.30.100">
    <property type="match status" value="1"/>
</dbReference>
<reference evidence="10 11" key="1">
    <citation type="submission" date="2017-12" db="EMBL/GenBank/DDBJ databases">
        <title>Sequencing, de novo assembly and annotation of complete genome of a new Thraustochytrid species, strain FCC1311.</title>
        <authorList>
            <person name="Sedici K."/>
            <person name="Godart F."/>
            <person name="Aiese Cigliano R."/>
            <person name="Sanseverino W."/>
            <person name="Barakat M."/>
            <person name="Ortet P."/>
            <person name="Marechal E."/>
            <person name="Cagnac O."/>
            <person name="Amato A."/>
        </authorList>
    </citation>
    <scope>NUCLEOTIDE SEQUENCE [LARGE SCALE GENOMIC DNA]</scope>
</reference>
<gene>
    <name evidence="10" type="ORF">FCC1311_018902</name>
</gene>
<organism evidence="10 11">
    <name type="scientific">Hondaea fermentalgiana</name>
    <dbReference type="NCBI Taxonomy" id="2315210"/>
    <lineage>
        <taxon>Eukaryota</taxon>
        <taxon>Sar</taxon>
        <taxon>Stramenopiles</taxon>
        <taxon>Bigyra</taxon>
        <taxon>Labyrinthulomycetes</taxon>
        <taxon>Thraustochytrida</taxon>
        <taxon>Thraustochytriidae</taxon>
        <taxon>Hondaea</taxon>
    </lineage>
</organism>
<dbReference type="GO" id="GO:0003723">
    <property type="term" value="F:RNA binding"/>
    <property type="evidence" value="ECO:0007669"/>
    <property type="project" value="UniProtKB-KW"/>
</dbReference>
<dbReference type="PANTHER" id="PTHR13829">
    <property type="entry name" value="SNRNP CORE PROTEIN FAMILY MEMBER"/>
    <property type="match status" value="1"/>
</dbReference>
<sequence>MATARTPKLAAAERFVVMVGKEDGARQEAKQGETDAASLVLWDWDSGRIRSLRVPATADVAPAHFLHAFVLREGVEGRCEAIAGLYMDPASNVAKWHVWREPEAGHFTYCDKDFHDERLIQFAQLVASNATAPESTPSQIPPNLVDICWVSAWLAVGATSFDVVWVKNGSIMCHFDPWPPDEDGPRVDPVSGNKETLICIAANAEFVCIATSFGRLHVLCRQDMAWRLTLPLGELIVSMAATRWRGQLVATRTADGSIRIPPPGGNHVALLLNNFVIATSNVSPNELLIFALTPHKAAKVGRLLLSAACIGFDIDVHKRNRIVALDVAGTLSIFPLRLGDQFEPAVRIKFRDEPKPVLVAAHAGRIAVANHSTLVVLLRPGQSAEEFRIDKTFRHLRISSLHWHGPNSVVLNHVEHFSRSRRSAVATMLFYTVFKTLEGKPVTVEMKNGVEVQGELHSVDQYLNVKLINVSPVDEAKYPQLAVLKTCFIRGSVVRYISLRKQDMDIPLLQDAARRELSKDSTAP</sequence>
<evidence type="ECO:0000256" key="2">
    <source>
        <dbReference type="ARBA" id="ARBA00006850"/>
    </source>
</evidence>
<keyword evidence="7" id="KW-0539">Nucleus</keyword>
<evidence type="ECO:0000259" key="9">
    <source>
        <dbReference type="PROSITE" id="PS52002"/>
    </source>
</evidence>
<comment type="similarity">
    <text evidence="2">Belongs to the snRNP Sm proteins family.</text>
</comment>
<keyword evidence="8" id="KW-0687">Ribonucleoprotein</keyword>
<dbReference type="InterPro" id="IPR010920">
    <property type="entry name" value="LSM_dom_sf"/>
</dbReference>
<accession>A0A2R5GC17</accession>
<evidence type="ECO:0000256" key="6">
    <source>
        <dbReference type="ARBA" id="ARBA00023187"/>
    </source>
</evidence>
<keyword evidence="3" id="KW-0507">mRNA processing</keyword>
<keyword evidence="11" id="KW-1185">Reference proteome</keyword>
<dbReference type="GO" id="GO:0000398">
    <property type="term" value="P:mRNA splicing, via spliceosome"/>
    <property type="evidence" value="ECO:0007669"/>
    <property type="project" value="TreeGrafter"/>
</dbReference>
<dbReference type="GO" id="GO:0005688">
    <property type="term" value="C:U6 snRNP"/>
    <property type="evidence" value="ECO:0007669"/>
    <property type="project" value="TreeGrafter"/>
</dbReference>
<dbReference type="GO" id="GO:0071011">
    <property type="term" value="C:precatalytic spliceosome"/>
    <property type="evidence" value="ECO:0007669"/>
    <property type="project" value="TreeGrafter"/>
</dbReference>
<dbReference type="InterPro" id="IPR016654">
    <property type="entry name" value="U6_snRNA_Lsm2"/>
</dbReference>
<evidence type="ECO:0000256" key="3">
    <source>
        <dbReference type="ARBA" id="ARBA00022664"/>
    </source>
</evidence>
<dbReference type="GO" id="GO:1990726">
    <property type="term" value="C:Lsm1-7-Pat1 complex"/>
    <property type="evidence" value="ECO:0007669"/>
    <property type="project" value="TreeGrafter"/>
</dbReference>
<dbReference type="GO" id="GO:0000932">
    <property type="term" value="C:P-body"/>
    <property type="evidence" value="ECO:0007669"/>
    <property type="project" value="TreeGrafter"/>
</dbReference>
<protein>
    <submittedName>
        <fullName evidence="10">U6 snRNA-associated Sm-like protein LSm2</fullName>
    </submittedName>
</protein>
<proteinExistence type="inferred from homology"/>
<evidence type="ECO:0000313" key="11">
    <source>
        <dbReference type="Proteomes" id="UP000241890"/>
    </source>
</evidence>
<dbReference type="InParanoid" id="A0A2R5GC17"/>
<evidence type="ECO:0000256" key="5">
    <source>
        <dbReference type="ARBA" id="ARBA00022884"/>
    </source>
</evidence>
<dbReference type="InterPro" id="IPR011047">
    <property type="entry name" value="Quinoprotein_ADH-like_sf"/>
</dbReference>
<feature type="domain" description="Sm" evidence="9">
    <location>
        <begin position="429"/>
        <end position="503"/>
    </location>
</feature>
<dbReference type="OrthoDB" id="10256176at2759"/>
<dbReference type="SMART" id="SM00651">
    <property type="entry name" value="Sm"/>
    <property type="match status" value="1"/>
</dbReference>
<dbReference type="PROSITE" id="PS52002">
    <property type="entry name" value="SM"/>
    <property type="match status" value="1"/>
</dbReference>
<dbReference type="InterPro" id="IPR047575">
    <property type="entry name" value="Sm"/>
</dbReference>
<name>A0A2R5GC17_9STRA</name>
<evidence type="ECO:0000256" key="8">
    <source>
        <dbReference type="ARBA" id="ARBA00023274"/>
    </source>
</evidence>
<dbReference type="AlphaFoldDB" id="A0A2R5GC17"/>
<evidence type="ECO:0000313" key="10">
    <source>
        <dbReference type="EMBL" id="GBG25671.1"/>
    </source>
</evidence>
<dbReference type="PANTHER" id="PTHR13829:SF2">
    <property type="entry name" value="U6 SNRNA-ASSOCIATED SM-LIKE PROTEIN LSM2"/>
    <property type="match status" value="1"/>
</dbReference>
<dbReference type="InterPro" id="IPR001163">
    <property type="entry name" value="Sm_dom_euk/arc"/>
</dbReference>
<dbReference type="GO" id="GO:0071013">
    <property type="term" value="C:catalytic step 2 spliceosome"/>
    <property type="evidence" value="ECO:0007669"/>
    <property type="project" value="TreeGrafter"/>
</dbReference>
<dbReference type="Pfam" id="PF01423">
    <property type="entry name" value="LSM"/>
    <property type="match status" value="1"/>
</dbReference>
<dbReference type="SUPFAM" id="SSF50182">
    <property type="entry name" value="Sm-like ribonucleoproteins"/>
    <property type="match status" value="1"/>
</dbReference>
<evidence type="ECO:0000256" key="4">
    <source>
        <dbReference type="ARBA" id="ARBA00022728"/>
    </source>
</evidence>
<comment type="caution">
    <text evidence="10">The sequence shown here is derived from an EMBL/GenBank/DDBJ whole genome shotgun (WGS) entry which is preliminary data.</text>
</comment>
<dbReference type="EMBL" id="BEYU01000014">
    <property type="protein sequence ID" value="GBG25671.1"/>
    <property type="molecule type" value="Genomic_DNA"/>
</dbReference>
<keyword evidence="5" id="KW-0694">RNA-binding</keyword>
<keyword evidence="4" id="KW-0747">Spliceosome</keyword>
<evidence type="ECO:0000256" key="7">
    <source>
        <dbReference type="ARBA" id="ARBA00023242"/>
    </source>
</evidence>
<comment type="subcellular location">
    <subcellularLocation>
        <location evidence="1">Nucleus</location>
    </subcellularLocation>
</comment>
<dbReference type="SUPFAM" id="SSF50998">
    <property type="entry name" value="Quinoprotein alcohol dehydrogenase-like"/>
    <property type="match status" value="1"/>
</dbReference>
<dbReference type="GO" id="GO:0046540">
    <property type="term" value="C:U4/U6 x U5 tri-snRNP complex"/>
    <property type="evidence" value="ECO:0007669"/>
    <property type="project" value="TreeGrafter"/>
</dbReference>